<comment type="caution">
    <text evidence="1">The sequence shown here is derived from an EMBL/GenBank/DDBJ whole genome shotgun (WGS) entry which is preliminary data.</text>
</comment>
<dbReference type="Proteomes" id="UP000276133">
    <property type="component" value="Unassembled WGS sequence"/>
</dbReference>
<accession>A0A3M7SEY0</accession>
<protein>
    <submittedName>
        <fullName evidence="1">Uncharacterized protein</fullName>
    </submittedName>
</protein>
<evidence type="ECO:0000313" key="2">
    <source>
        <dbReference type="Proteomes" id="UP000276133"/>
    </source>
</evidence>
<dbReference type="AlphaFoldDB" id="A0A3M7SEY0"/>
<name>A0A3M7SEY0_BRAPC</name>
<evidence type="ECO:0000313" key="1">
    <source>
        <dbReference type="EMBL" id="RNA34322.1"/>
    </source>
</evidence>
<keyword evidence="2" id="KW-1185">Reference proteome</keyword>
<dbReference type="EMBL" id="REGN01001498">
    <property type="protein sequence ID" value="RNA34322.1"/>
    <property type="molecule type" value="Genomic_DNA"/>
</dbReference>
<gene>
    <name evidence="1" type="ORF">BpHYR1_000169</name>
</gene>
<sequence length="87" mass="10385">MLNQDLNICFKRTLDMWQFYYSQTINSQQKLKLKNKITVLIKTQRQRSGRSKTVRSCRATELSGLGYFSYEDFLMGYLNEIYLNKIV</sequence>
<proteinExistence type="predicted"/>
<reference evidence="1 2" key="1">
    <citation type="journal article" date="2018" name="Sci. Rep.">
        <title>Genomic signatures of local adaptation to the degree of environmental predictability in rotifers.</title>
        <authorList>
            <person name="Franch-Gras L."/>
            <person name="Hahn C."/>
            <person name="Garcia-Roger E.M."/>
            <person name="Carmona M.J."/>
            <person name="Serra M."/>
            <person name="Gomez A."/>
        </authorList>
    </citation>
    <scope>NUCLEOTIDE SEQUENCE [LARGE SCALE GENOMIC DNA]</scope>
    <source>
        <strain evidence="1">HYR1</strain>
    </source>
</reference>
<organism evidence="1 2">
    <name type="scientific">Brachionus plicatilis</name>
    <name type="common">Marine rotifer</name>
    <name type="synonym">Brachionus muelleri</name>
    <dbReference type="NCBI Taxonomy" id="10195"/>
    <lineage>
        <taxon>Eukaryota</taxon>
        <taxon>Metazoa</taxon>
        <taxon>Spiralia</taxon>
        <taxon>Gnathifera</taxon>
        <taxon>Rotifera</taxon>
        <taxon>Eurotatoria</taxon>
        <taxon>Monogononta</taxon>
        <taxon>Pseudotrocha</taxon>
        <taxon>Ploima</taxon>
        <taxon>Brachionidae</taxon>
        <taxon>Brachionus</taxon>
    </lineage>
</organism>